<evidence type="ECO:0000313" key="4">
    <source>
        <dbReference type="EMBL" id="OHT00916.1"/>
    </source>
</evidence>
<dbReference type="EMBL" id="MLAK01000932">
    <property type="protein sequence ID" value="OHT00916.1"/>
    <property type="molecule type" value="Genomic_DNA"/>
</dbReference>
<sequence>MSTNIIEKYYQNSIAIPQRFSATETHLPIGDIDFVILNLPKDTDISNILRTLTKLFLKIKNDF</sequence>
<comment type="caution">
    <text evidence="1">The sequence shown here is derived from an EMBL/GenBank/DDBJ whole genome shotgun (WGS) entry which is preliminary data.</text>
</comment>
<dbReference type="EMBL" id="MLAK01000176">
    <property type="protein sequence ID" value="OHT15855.1"/>
    <property type="molecule type" value="Genomic_DNA"/>
</dbReference>
<evidence type="ECO:0000313" key="2">
    <source>
        <dbReference type="EMBL" id="OHS97653.1"/>
    </source>
</evidence>
<dbReference type="VEuPathDB" id="TrichDB:TRFO_32819"/>
<dbReference type="VEuPathDB" id="TrichDB:TRFO_38699"/>
<dbReference type="Proteomes" id="UP000179807">
    <property type="component" value="Unassembled WGS sequence"/>
</dbReference>
<protein>
    <recommendedName>
        <fullName evidence="7">Polymerase nucleotidyl transferase domain-containing protein</fullName>
    </recommendedName>
</protein>
<dbReference type="AlphaFoldDB" id="A0A1J4JCV0"/>
<dbReference type="VEuPathDB" id="TrichDB:TRFO_09366"/>
<dbReference type="EMBL" id="MLAK01000953">
    <property type="protein sequence ID" value="OHT00467.1"/>
    <property type="molecule type" value="Genomic_DNA"/>
</dbReference>
<reference evidence="1" key="2">
    <citation type="submission" date="2016-10" db="EMBL/GenBank/DDBJ databases">
        <authorList>
            <person name="de Groot N.N."/>
        </authorList>
    </citation>
    <scope>NUCLEOTIDE SEQUENCE [LARGE SCALE GENOMIC DNA]</scope>
    <source>
        <strain evidence="1">K</strain>
    </source>
</reference>
<dbReference type="EMBL" id="MLAK01001104">
    <property type="protein sequence ID" value="OHS97653.1"/>
    <property type="molecule type" value="Genomic_DNA"/>
</dbReference>
<organism evidence="1 6">
    <name type="scientific">Tritrichomonas foetus</name>
    <dbReference type="NCBI Taxonomy" id="1144522"/>
    <lineage>
        <taxon>Eukaryota</taxon>
        <taxon>Metamonada</taxon>
        <taxon>Parabasalia</taxon>
        <taxon>Tritrichomonadida</taxon>
        <taxon>Tritrichomonadidae</taxon>
        <taxon>Tritrichomonas</taxon>
    </lineage>
</organism>
<accession>A0A1J4JCV0</accession>
<name>A0A1J4JCV0_9EUKA</name>
<gene>
    <name evidence="2" type="ORF">TRFO_09366</name>
    <name evidence="5" type="ORF">TRFO_13680</name>
    <name evidence="4" type="ORF">TRFO_32237</name>
    <name evidence="3" type="ORF">TRFO_32819</name>
    <name evidence="1" type="ORF">TRFO_38699</name>
</gene>
<keyword evidence="6" id="KW-1185">Reference proteome</keyword>
<evidence type="ECO:0000313" key="1">
    <source>
        <dbReference type="EMBL" id="OHS95100.1"/>
    </source>
</evidence>
<reference evidence="6" key="1">
    <citation type="submission" date="2016-10" db="EMBL/GenBank/DDBJ databases">
        <authorList>
            <person name="Benchimol M."/>
            <person name="Almeida L.G."/>
            <person name="Vasconcelos A.T."/>
            <person name="Perreira-Neves A."/>
            <person name="Rosa I.A."/>
            <person name="Tasca T."/>
            <person name="Bogo M.R."/>
            <person name="de Souza W."/>
        </authorList>
    </citation>
    <scope>NUCLEOTIDE SEQUENCE [LARGE SCALE GENOMIC DNA]</scope>
    <source>
        <strain evidence="6">K</strain>
    </source>
</reference>
<dbReference type="GeneID" id="94829540"/>
<dbReference type="RefSeq" id="XP_068350790.1">
    <property type="nucleotide sequence ID" value="XM_068494836.1"/>
</dbReference>
<evidence type="ECO:0000313" key="3">
    <source>
        <dbReference type="EMBL" id="OHT00467.1"/>
    </source>
</evidence>
<proteinExistence type="predicted"/>
<evidence type="ECO:0008006" key="7">
    <source>
        <dbReference type="Google" id="ProtNLM"/>
    </source>
</evidence>
<dbReference type="VEuPathDB" id="TrichDB:TRFO_32237"/>
<dbReference type="VEuPathDB" id="TrichDB:TRFO_13680"/>
<evidence type="ECO:0000313" key="6">
    <source>
        <dbReference type="Proteomes" id="UP000179807"/>
    </source>
</evidence>
<evidence type="ECO:0000313" key="5">
    <source>
        <dbReference type="EMBL" id="OHT15855.1"/>
    </source>
</evidence>
<dbReference type="EMBL" id="MLAK01001264">
    <property type="protein sequence ID" value="OHS95100.1"/>
    <property type="molecule type" value="Genomic_DNA"/>
</dbReference>
<dbReference type="OrthoDB" id="273917at2759"/>